<sequence length="187" mass="21397">MITKKINILMVEDSITDASLIQRQINKCVEDTEIRLVDDLLKFRHALKTFVPDFVISDYQLVGFNALDVINDLNIIYPKTPVIIITGTLNNEELAADSILNGAAAFLLKNDINNLYKKLEPIFDHLIDKNDKELKRLEKKRIERKKLEEIHATLKNAAKLDLTDENVSTYYEKLIGNISENIKSLLS</sequence>
<feature type="modified residue" description="4-aspartylphosphate" evidence="1">
    <location>
        <position position="58"/>
    </location>
</feature>
<organism evidence="4 5">
    <name type="scientific">Mesoflavibacter profundi</name>
    <dbReference type="NCBI Taxonomy" id="2708110"/>
    <lineage>
        <taxon>Bacteria</taxon>
        <taxon>Pseudomonadati</taxon>
        <taxon>Bacteroidota</taxon>
        <taxon>Flavobacteriia</taxon>
        <taxon>Flavobacteriales</taxon>
        <taxon>Flavobacteriaceae</taxon>
        <taxon>Mesoflavibacter</taxon>
    </lineage>
</organism>
<dbReference type="EMBL" id="JAPFGC010000002">
    <property type="protein sequence ID" value="MDA0176521.1"/>
    <property type="molecule type" value="Genomic_DNA"/>
</dbReference>
<evidence type="ECO:0000313" key="5">
    <source>
        <dbReference type="Proteomes" id="UP001149142"/>
    </source>
</evidence>
<protein>
    <submittedName>
        <fullName evidence="4">Response regulator</fullName>
    </submittedName>
</protein>
<dbReference type="Gene3D" id="3.40.50.2300">
    <property type="match status" value="1"/>
</dbReference>
<feature type="domain" description="Response regulatory" evidence="3">
    <location>
        <begin position="7"/>
        <end position="124"/>
    </location>
</feature>
<dbReference type="Proteomes" id="UP001149142">
    <property type="component" value="Unassembled WGS sequence"/>
</dbReference>
<proteinExistence type="predicted"/>
<feature type="coiled-coil region" evidence="2">
    <location>
        <begin position="130"/>
        <end position="157"/>
    </location>
</feature>
<evidence type="ECO:0000256" key="1">
    <source>
        <dbReference type="PROSITE-ProRule" id="PRU00169"/>
    </source>
</evidence>
<dbReference type="InterPro" id="IPR011006">
    <property type="entry name" value="CheY-like_superfamily"/>
</dbReference>
<reference evidence="4" key="1">
    <citation type="submission" date="2022-11" db="EMBL/GenBank/DDBJ databases">
        <title>Refractory cell wall polysaccharides provide important carbon source for microbial heterotrophs in the hadal ocean.</title>
        <authorList>
            <person name="Zhu X."/>
        </authorList>
    </citation>
    <scope>NUCLEOTIDE SEQUENCE</scope>
    <source>
        <strain evidence="4">MTRN7</strain>
    </source>
</reference>
<evidence type="ECO:0000256" key="2">
    <source>
        <dbReference type="SAM" id="Coils"/>
    </source>
</evidence>
<dbReference type="SMART" id="SM00448">
    <property type="entry name" value="REC"/>
    <property type="match status" value="1"/>
</dbReference>
<dbReference type="PROSITE" id="PS50110">
    <property type="entry name" value="RESPONSE_REGULATORY"/>
    <property type="match status" value="1"/>
</dbReference>
<dbReference type="RefSeq" id="WP_106688617.1">
    <property type="nucleotide sequence ID" value="NZ_CP061703.1"/>
</dbReference>
<dbReference type="CDD" id="cd00156">
    <property type="entry name" value="REC"/>
    <property type="match status" value="1"/>
</dbReference>
<dbReference type="InterPro" id="IPR001789">
    <property type="entry name" value="Sig_transdc_resp-reg_receiver"/>
</dbReference>
<name>A0ABT4RXI6_9FLAO</name>
<keyword evidence="2" id="KW-0175">Coiled coil</keyword>
<dbReference type="Pfam" id="PF00072">
    <property type="entry name" value="Response_reg"/>
    <property type="match status" value="1"/>
</dbReference>
<evidence type="ECO:0000313" key="4">
    <source>
        <dbReference type="EMBL" id="MDA0176521.1"/>
    </source>
</evidence>
<dbReference type="SUPFAM" id="SSF52172">
    <property type="entry name" value="CheY-like"/>
    <property type="match status" value="1"/>
</dbReference>
<keyword evidence="1" id="KW-0597">Phosphoprotein</keyword>
<keyword evidence="5" id="KW-1185">Reference proteome</keyword>
<comment type="caution">
    <text evidence="4">The sequence shown here is derived from an EMBL/GenBank/DDBJ whole genome shotgun (WGS) entry which is preliminary data.</text>
</comment>
<accession>A0ABT4RXI6</accession>
<evidence type="ECO:0000259" key="3">
    <source>
        <dbReference type="PROSITE" id="PS50110"/>
    </source>
</evidence>
<gene>
    <name evidence="4" type="ORF">OOZ35_03335</name>
</gene>